<comment type="similarity">
    <text evidence="1">Belongs to the peptidase C40 family.</text>
</comment>
<sequence>MRAGCIFFVSHSKADAFMTGSPDPRLNAVRPDLADRRLEGQVTADRFVDGVPRRIIAALAPVRRHPAGNAPLDTEALFGEAVTVFDEDDEGWAWVQLRNDGYVGYVPSAALGRPGAAPTHRVCVPRTLVFPGYDIKLPPLHDLPMGAALAVVGAGQDHNAAYARIEPAGAVVLQHLEPVASVAADYVAIAERFLGVPYLWGGKSVSGIDCSGLVQIACQMAGIEAPRDTDMQERALGTRVAGVEALQRGDLVFWKGHVGIMLDGARLLHANAHHMLTAIEPLMETMARFEERGIAVTSVRRLRPAAAVHG</sequence>
<proteinExistence type="inferred from homology"/>
<keyword evidence="3" id="KW-0378">Hydrolase</keyword>
<accession>A0A0P0YYW9</accession>
<dbReference type="SUPFAM" id="SSF54001">
    <property type="entry name" value="Cysteine proteinases"/>
    <property type="match status" value="1"/>
</dbReference>
<dbReference type="PANTHER" id="PTHR47359:SF3">
    <property type="entry name" value="NLP_P60 DOMAIN-CONTAINING PROTEIN-RELATED"/>
    <property type="match status" value="1"/>
</dbReference>
<keyword evidence="4" id="KW-0788">Thiol protease</keyword>
<dbReference type="InterPro" id="IPR000064">
    <property type="entry name" value="NLP_P60_dom"/>
</dbReference>
<dbReference type="Pfam" id="PF00877">
    <property type="entry name" value="NLPC_P60"/>
    <property type="match status" value="1"/>
</dbReference>
<feature type="domain" description="NlpC/P60" evidence="5">
    <location>
        <begin position="180"/>
        <end position="303"/>
    </location>
</feature>
<dbReference type="Gene3D" id="2.30.30.40">
    <property type="entry name" value="SH3 Domains"/>
    <property type="match status" value="1"/>
</dbReference>
<dbReference type="GO" id="GO:0006508">
    <property type="term" value="P:proteolysis"/>
    <property type="evidence" value="ECO:0007669"/>
    <property type="project" value="UniProtKB-KW"/>
</dbReference>
<protein>
    <submittedName>
        <fullName evidence="6">NLP/P60 family protein</fullName>
    </submittedName>
</protein>
<keyword evidence="2" id="KW-0645">Protease</keyword>
<evidence type="ECO:0000256" key="2">
    <source>
        <dbReference type="ARBA" id="ARBA00022670"/>
    </source>
</evidence>
<dbReference type="InterPro" id="IPR041382">
    <property type="entry name" value="SH3_16"/>
</dbReference>
<dbReference type="InterPro" id="IPR051794">
    <property type="entry name" value="PG_Endopeptidase_C40"/>
</dbReference>
<evidence type="ECO:0000256" key="4">
    <source>
        <dbReference type="ARBA" id="ARBA00022807"/>
    </source>
</evidence>
<evidence type="ECO:0000313" key="6">
    <source>
        <dbReference type="EMBL" id="BAT26687.1"/>
    </source>
</evidence>
<dbReference type="PROSITE" id="PS51935">
    <property type="entry name" value="NLPC_P60"/>
    <property type="match status" value="1"/>
</dbReference>
<evidence type="ECO:0000259" key="5">
    <source>
        <dbReference type="PROSITE" id="PS51935"/>
    </source>
</evidence>
<evidence type="ECO:0000256" key="3">
    <source>
        <dbReference type="ARBA" id="ARBA00022801"/>
    </source>
</evidence>
<dbReference type="Gene3D" id="3.90.1720.10">
    <property type="entry name" value="endopeptidase domain like (from Nostoc punctiforme)"/>
    <property type="match status" value="1"/>
</dbReference>
<dbReference type="SUPFAM" id="SSF50044">
    <property type="entry name" value="SH3-domain"/>
    <property type="match status" value="1"/>
</dbReference>
<evidence type="ECO:0000256" key="1">
    <source>
        <dbReference type="ARBA" id="ARBA00007074"/>
    </source>
</evidence>
<reference evidence="6" key="1">
    <citation type="journal article" date="2015" name="Proc. Natl. Acad. Sci. U.S.A.">
        <title>Bacterial clade with the ribosomal RNA operon on a small plasmid rather than the chromosome.</title>
        <authorList>
            <person name="Anda M."/>
            <person name="Ohtsubo Y."/>
            <person name="Okubo T."/>
            <person name="Sugawara M."/>
            <person name="Nagata Y."/>
            <person name="Tsuda M."/>
            <person name="Minamisawa K."/>
            <person name="Mitsui H."/>
        </authorList>
    </citation>
    <scope>NUCLEOTIDE SEQUENCE</scope>
    <source>
        <strain evidence="6">DSM 14790</strain>
    </source>
</reference>
<dbReference type="InterPro" id="IPR036028">
    <property type="entry name" value="SH3-like_dom_sf"/>
</dbReference>
<name>A0A0P0YYW9_9HYPH</name>
<dbReference type="GO" id="GO:0008234">
    <property type="term" value="F:cysteine-type peptidase activity"/>
    <property type="evidence" value="ECO:0007669"/>
    <property type="project" value="UniProtKB-KW"/>
</dbReference>
<dbReference type="InterPro" id="IPR038765">
    <property type="entry name" value="Papain-like_cys_pep_sf"/>
</dbReference>
<dbReference type="Pfam" id="PF18348">
    <property type="entry name" value="SH3_16"/>
    <property type="match status" value="1"/>
</dbReference>
<dbReference type="PANTHER" id="PTHR47359">
    <property type="entry name" value="PEPTIDOGLYCAN DL-ENDOPEPTIDASE CWLO"/>
    <property type="match status" value="1"/>
</dbReference>
<dbReference type="AlphaFoldDB" id="A0A0P0YYW9"/>
<organism evidence="6">
    <name type="scientific">Aurantimonas coralicida</name>
    <dbReference type="NCBI Taxonomy" id="182270"/>
    <lineage>
        <taxon>Bacteria</taxon>
        <taxon>Pseudomonadati</taxon>
        <taxon>Pseudomonadota</taxon>
        <taxon>Alphaproteobacteria</taxon>
        <taxon>Hyphomicrobiales</taxon>
        <taxon>Aurantimonadaceae</taxon>
        <taxon>Aurantimonas</taxon>
    </lineage>
</organism>
<dbReference type="CDD" id="cd00174">
    <property type="entry name" value="SH3"/>
    <property type="match status" value="1"/>
</dbReference>
<dbReference type="EMBL" id="LC066373">
    <property type="protein sequence ID" value="BAT26687.1"/>
    <property type="molecule type" value="Genomic_DNA"/>
</dbReference>